<dbReference type="AlphaFoldDB" id="A0AB34IMY6"/>
<comment type="caution">
    <text evidence="5">The sequence shown here is derived from an EMBL/GenBank/DDBJ whole genome shotgun (WGS) entry which is preliminary data.</text>
</comment>
<accession>A0AB34IMY6</accession>
<protein>
    <recommendedName>
        <fullName evidence="7">Peroxisomal membrane protein PEX16</fullName>
    </recommendedName>
</protein>
<evidence type="ECO:0008006" key="7">
    <source>
        <dbReference type="Google" id="ProtNLM"/>
    </source>
</evidence>
<dbReference type="PANTHER" id="PTHR12652:SF50">
    <property type="entry name" value="PEROXIN 11"/>
    <property type="match status" value="1"/>
</dbReference>
<dbReference type="Proteomes" id="UP001515480">
    <property type="component" value="Unassembled WGS sequence"/>
</dbReference>
<evidence type="ECO:0000256" key="1">
    <source>
        <dbReference type="ARBA" id="ARBA00022593"/>
    </source>
</evidence>
<keyword evidence="2" id="KW-0472">Membrane</keyword>
<evidence type="ECO:0000256" key="2">
    <source>
        <dbReference type="ARBA" id="ARBA00023136"/>
    </source>
</evidence>
<gene>
    <name evidence="5" type="ORF">AB1Y20_011347</name>
</gene>
<evidence type="ECO:0000313" key="6">
    <source>
        <dbReference type="Proteomes" id="UP001515480"/>
    </source>
</evidence>
<organism evidence="5 6">
    <name type="scientific">Prymnesium parvum</name>
    <name type="common">Toxic golden alga</name>
    <dbReference type="NCBI Taxonomy" id="97485"/>
    <lineage>
        <taxon>Eukaryota</taxon>
        <taxon>Haptista</taxon>
        <taxon>Haptophyta</taxon>
        <taxon>Prymnesiophyceae</taxon>
        <taxon>Prymnesiales</taxon>
        <taxon>Prymnesiaceae</taxon>
        <taxon>Prymnesium</taxon>
    </lineage>
</organism>
<dbReference type="InterPro" id="IPR008733">
    <property type="entry name" value="PEX11"/>
</dbReference>
<evidence type="ECO:0000256" key="3">
    <source>
        <dbReference type="ARBA" id="ARBA00023140"/>
    </source>
</evidence>
<keyword evidence="6" id="KW-1185">Reference proteome</keyword>
<dbReference type="GO" id="GO:0016559">
    <property type="term" value="P:peroxisome fission"/>
    <property type="evidence" value="ECO:0007669"/>
    <property type="project" value="InterPro"/>
</dbReference>
<comment type="subcellular location">
    <subcellularLocation>
        <location evidence="4">Peroxisome membrane</location>
    </subcellularLocation>
</comment>
<dbReference type="EMBL" id="JBGBPQ010000022">
    <property type="protein sequence ID" value="KAL1503295.1"/>
    <property type="molecule type" value="Genomic_DNA"/>
</dbReference>
<dbReference type="Pfam" id="PF05648">
    <property type="entry name" value="PEX11"/>
    <property type="match status" value="1"/>
</dbReference>
<proteinExistence type="predicted"/>
<evidence type="ECO:0000313" key="5">
    <source>
        <dbReference type="EMBL" id="KAL1503295.1"/>
    </source>
</evidence>
<keyword evidence="1" id="KW-0962">Peroxisome biogenesis</keyword>
<dbReference type="PANTHER" id="PTHR12652">
    <property type="entry name" value="PEROXISOMAL BIOGENESIS FACTOR 11"/>
    <property type="match status" value="1"/>
</dbReference>
<sequence length="263" mass="29090">MLLELLFNALLDRLMPLEFDGTAHVRVSLADPRLQPLRLLRWEMANAQRLAASVLPPAQHMLARADVRDKLARLAQCALRALGAAFELPACGPAADEILRSRRCFRWVEGVTQLLVLYEQPSSWDEPRFATALGVGSRLGRLGFVWLENTRWLQQHGFLHGSNESTARRAVRCLAAGYACSLLLAVSRAARCGETRGDSERASRPQREACRHLLLLLQASLASGTCARQDAFVGVLGVLTSLLDLQELWRTHGPSHGVETHDS</sequence>
<dbReference type="GO" id="GO:0005778">
    <property type="term" value="C:peroxisomal membrane"/>
    <property type="evidence" value="ECO:0007669"/>
    <property type="project" value="UniProtKB-SubCell"/>
</dbReference>
<name>A0AB34IMY6_PRYPA</name>
<evidence type="ECO:0000256" key="4">
    <source>
        <dbReference type="ARBA" id="ARBA00046271"/>
    </source>
</evidence>
<reference evidence="5 6" key="1">
    <citation type="journal article" date="2024" name="Science">
        <title>Giant polyketide synthase enzymes in the biosynthesis of giant marine polyether toxins.</title>
        <authorList>
            <person name="Fallon T.R."/>
            <person name="Shende V.V."/>
            <person name="Wierzbicki I.H."/>
            <person name="Pendleton A.L."/>
            <person name="Watervoot N.F."/>
            <person name="Auber R.P."/>
            <person name="Gonzalez D.J."/>
            <person name="Wisecaver J.H."/>
            <person name="Moore B.S."/>
        </authorList>
    </citation>
    <scope>NUCLEOTIDE SEQUENCE [LARGE SCALE GENOMIC DNA]</scope>
    <source>
        <strain evidence="5 6">12B1</strain>
    </source>
</reference>
<keyword evidence="3" id="KW-0576">Peroxisome</keyword>